<dbReference type="InterPro" id="IPR011992">
    <property type="entry name" value="EF-hand-dom_pair"/>
</dbReference>
<evidence type="ECO:0000313" key="9">
    <source>
        <dbReference type="Proteomes" id="UP001158067"/>
    </source>
</evidence>
<protein>
    <submittedName>
        <fullName evidence="8">Dockerin type I repeat-containing protein</fullName>
    </submittedName>
</protein>
<gene>
    <name evidence="8" type="ORF">SAMN06265222_10882</name>
</gene>
<dbReference type="PROSITE" id="PS00018">
    <property type="entry name" value="EF_HAND_1"/>
    <property type="match status" value="1"/>
</dbReference>
<keyword evidence="5" id="KW-0482">Metalloprotease</keyword>
<dbReference type="PANTHER" id="PTHR10201:SF323">
    <property type="entry name" value="MATRIX METALLOPROTEINASE-21"/>
    <property type="match status" value="1"/>
</dbReference>
<dbReference type="Pfam" id="PF00404">
    <property type="entry name" value="Dockerin_1"/>
    <property type="match status" value="1"/>
</dbReference>
<evidence type="ECO:0000256" key="4">
    <source>
        <dbReference type="ARBA" id="ARBA00022833"/>
    </source>
</evidence>
<dbReference type="EMBL" id="FXUG01000008">
    <property type="protein sequence ID" value="SMP63461.1"/>
    <property type="molecule type" value="Genomic_DNA"/>
</dbReference>
<evidence type="ECO:0000256" key="5">
    <source>
        <dbReference type="ARBA" id="ARBA00023049"/>
    </source>
</evidence>
<dbReference type="SUPFAM" id="SSF63446">
    <property type="entry name" value="Type I dockerin domain"/>
    <property type="match status" value="1"/>
</dbReference>
<dbReference type="SMART" id="SM00235">
    <property type="entry name" value="ZnMc"/>
    <property type="match status" value="1"/>
</dbReference>
<keyword evidence="3" id="KW-0378">Hydrolase</keyword>
<dbReference type="PRINTS" id="PR00138">
    <property type="entry name" value="MATRIXIN"/>
</dbReference>
<feature type="compositionally biased region" description="Basic residues" evidence="6">
    <location>
        <begin position="618"/>
        <end position="628"/>
    </location>
</feature>
<dbReference type="InterPro" id="IPR024079">
    <property type="entry name" value="MetalloPept_cat_dom_sf"/>
</dbReference>
<evidence type="ECO:0000256" key="2">
    <source>
        <dbReference type="ARBA" id="ARBA00022723"/>
    </source>
</evidence>
<dbReference type="Gene3D" id="3.40.390.10">
    <property type="entry name" value="Collagenase (Catalytic Domain)"/>
    <property type="match status" value="1"/>
</dbReference>
<feature type="domain" description="EF-hand" evidence="7">
    <location>
        <begin position="578"/>
        <end position="613"/>
    </location>
</feature>
<dbReference type="Proteomes" id="UP001158067">
    <property type="component" value="Unassembled WGS sequence"/>
</dbReference>
<feature type="region of interest" description="Disordered" evidence="6">
    <location>
        <begin position="198"/>
        <end position="268"/>
    </location>
</feature>
<keyword evidence="9" id="KW-1185">Reference proteome</keyword>
<dbReference type="InterPro" id="IPR036439">
    <property type="entry name" value="Dockerin_dom_sf"/>
</dbReference>
<dbReference type="Gene3D" id="1.10.1330.10">
    <property type="entry name" value="Dockerin domain"/>
    <property type="match status" value="1"/>
</dbReference>
<dbReference type="InterPro" id="IPR001818">
    <property type="entry name" value="Pept_M10_metallopeptidase"/>
</dbReference>
<dbReference type="InterPro" id="IPR002048">
    <property type="entry name" value="EF_hand_dom"/>
</dbReference>
<evidence type="ECO:0000313" key="8">
    <source>
        <dbReference type="EMBL" id="SMP63461.1"/>
    </source>
</evidence>
<organism evidence="8 9">
    <name type="scientific">Neorhodopirellula lusitana</name>
    <dbReference type="NCBI Taxonomy" id="445327"/>
    <lineage>
        <taxon>Bacteria</taxon>
        <taxon>Pseudomonadati</taxon>
        <taxon>Planctomycetota</taxon>
        <taxon>Planctomycetia</taxon>
        <taxon>Pirellulales</taxon>
        <taxon>Pirellulaceae</taxon>
        <taxon>Neorhodopirellula</taxon>
    </lineage>
</organism>
<dbReference type="InterPro" id="IPR021190">
    <property type="entry name" value="Pept_M10A"/>
</dbReference>
<dbReference type="SUPFAM" id="SSF47473">
    <property type="entry name" value="EF-hand"/>
    <property type="match status" value="1"/>
</dbReference>
<feature type="region of interest" description="Disordered" evidence="6">
    <location>
        <begin position="365"/>
        <end position="496"/>
    </location>
</feature>
<dbReference type="RefSeq" id="WP_283433458.1">
    <property type="nucleotide sequence ID" value="NZ_FXUG01000008.1"/>
</dbReference>
<keyword evidence="4" id="KW-0862">Zinc</keyword>
<proteinExistence type="predicted"/>
<reference evidence="8 9" key="1">
    <citation type="submission" date="2017-05" db="EMBL/GenBank/DDBJ databases">
        <authorList>
            <person name="Varghese N."/>
            <person name="Submissions S."/>
        </authorList>
    </citation>
    <scope>NUCLEOTIDE SEQUENCE [LARGE SCALE GENOMIC DNA]</scope>
    <source>
        <strain evidence="8 9">DSM 25457</strain>
    </source>
</reference>
<accession>A0ABY1Q8V5</accession>
<sequence length="658" mass="71313">MFGSSSTRRQKAKRRRLMAEPLEARRVLAASLGWDGPGLGSAELTYYIANSPDSLTQAETDAAIETALNAWASAADITFTQTDQSGQRDSIDITFTNIDGVAGTLAQAYFPDDVNPARIAGDIEFDISEAWEVGNSLGNRAFDLVYVAVHELGHSLGLDHTDSVASVLTPFVSANQAFTTLSAIDAAAVQEVYAAAVTDTPVETPTDEETTDETPTEETPTDELPTEETPTEETPTNSDDDHDHSDTDVDDTDTGDTDDDPFPRWRWRRGGNWHRWGGRLDAEVTFQNYINPTDVNADGNTSALDALMVINQLNSSSTLGEEQDLLGLCDTNGDGSITAIDALTVINAMNEGESLASITTANAEAEETELADTDTLDTDTLETDTEEPETEELDETVPDESLEDDTTLDDTEEATDETPEENSEETSDEADTTDTAEETDEPTDDSSIDDGGLVDETEVTETDTEETDTEETDTEETDTTDEEHCLDEPQSGSGVFHVGVFRNDAESLVTRLDTNDDAALAEDEVSERLWAKLLELEVDTDADGLVSIAELEAAALAARQAAFDAKDADADGLLVETEVNERFWDKIAEADTDVDGGVSFTELDTFLAEQDFGGNRSGRSRFRGRSHHDHQQSADEVFASMGRDESSSFTRAHSRSGR</sequence>
<feature type="region of interest" description="Disordered" evidence="6">
    <location>
        <begin position="611"/>
        <end position="658"/>
    </location>
</feature>
<dbReference type="CDD" id="cd14256">
    <property type="entry name" value="Dockerin_I"/>
    <property type="match status" value="1"/>
</dbReference>
<keyword evidence="2" id="KW-0479">Metal-binding</keyword>
<comment type="caution">
    <text evidence="8">The sequence shown here is derived from an EMBL/GenBank/DDBJ whole genome shotgun (WGS) entry which is preliminary data.</text>
</comment>
<dbReference type="Pfam" id="PF00413">
    <property type="entry name" value="Peptidase_M10"/>
    <property type="match status" value="1"/>
</dbReference>
<dbReference type="InterPro" id="IPR006026">
    <property type="entry name" value="Peptidase_Metallo"/>
</dbReference>
<evidence type="ECO:0000256" key="6">
    <source>
        <dbReference type="SAM" id="MobiDB-lite"/>
    </source>
</evidence>
<name>A0ABY1Q8V5_9BACT</name>
<dbReference type="Gene3D" id="1.10.238.10">
    <property type="entry name" value="EF-hand"/>
    <property type="match status" value="1"/>
</dbReference>
<evidence type="ECO:0000256" key="1">
    <source>
        <dbReference type="ARBA" id="ARBA00022670"/>
    </source>
</evidence>
<keyword evidence="1" id="KW-0645">Protease</keyword>
<dbReference type="PANTHER" id="PTHR10201">
    <property type="entry name" value="MATRIX METALLOPROTEINASE"/>
    <property type="match status" value="1"/>
</dbReference>
<dbReference type="InterPro" id="IPR018247">
    <property type="entry name" value="EF_Hand_1_Ca_BS"/>
</dbReference>
<feature type="compositionally biased region" description="Acidic residues" evidence="6">
    <location>
        <begin position="365"/>
        <end position="481"/>
    </location>
</feature>
<evidence type="ECO:0000259" key="7">
    <source>
        <dbReference type="PROSITE" id="PS50222"/>
    </source>
</evidence>
<dbReference type="SUPFAM" id="SSF55486">
    <property type="entry name" value="Metalloproteases ('zincins'), catalytic domain"/>
    <property type="match status" value="1"/>
</dbReference>
<evidence type="ECO:0000256" key="3">
    <source>
        <dbReference type="ARBA" id="ARBA00022801"/>
    </source>
</evidence>
<feature type="compositionally biased region" description="Acidic residues" evidence="6">
    <location>
        <begin position="205"/>
        <end position="231"/>
    </location>
</feature>
<feature type="compositionally biased region" description="Acidic residues" evidence="6">
    <location>
        <begin position="248"/>
        <end position="260"/>
    </location>
</feature>
<dbReference type="InterPro" id="IPR002105">
    <property type="entry name" value="Dockerin_1_rpt"/>
</dbReference>
<dbReference type="PROSITE" id="PS50222">
    <property type="entry name" value="EF_HAND_2"/>
    <property type="match status" value="1"/>
</dbReference>